<gene>
    <name evidence="2" type="ORF">H9Q81_06920</name>
</gene>
<dbReference type="Proteomes" id="UP000515913">
    <property type="component" value="Chromosome"/>
</dbReference>
<name>A0A7G9GV68_9FUSO</name>
<dbReference type="EMBL" id="CP060637">
    <property type="protein sequence ID" value="QNM14700.1"/>
    <property type="molecule type" value="Genomic_DNA"/>
</dbReference>
<evidence type="ECO:0000256" key="1">
    <source>
        <dbReference type="SAM" id="Phobius"/>
    </source>
</evidence>
<accession>A0A7G9GV68</accession>
<dbReference type="KEGG" id="fho:H9Q81_06920"/>
<dbReference type="RefSeq" id="WP_143739129.1">
    <property type="nucleotide sequence ID" value="NZ_CP060637.1"/>
</dbReference>
<keyword evidence="1" id="KW-1133">Transmembrane helix</keyword>
<dbReference type="AlphaFoldDB" id="A0A7G9GV68"/>
<sequence length="35" mass="3623">MTVGAIVMMTFGCVVVFGGLFAAICVALKKDSDID</sequence>
<dbReference type="NCBIfam" id="NF033493">
    <property type="entry name" value="MetS_like_NSS"/>
    <property type="match status" value="1"/>
</dbReference>
<keyword evidence="1" id="KW-0472">Membrane</keyword>
<evidence type="ECO:0000313" key="3">
    <source>
        <dbReference type="Proteomes" id="UP000515913"/>
    </source>
</evidence>
<keyword evidence="3" id="KW-1185">Reference proteome</keyword>
<feature type="transmembrane region" description="Helical" evidence="1">
    <location>
        <begin position="6"/>
        <end position="28"/>
    </location>
</feature>
<reference evidence="2 3" key="1">
    <citation type="submission" date="2020-08" db="EMBL/GenBank/DDBJ databases">
        <authorList>
            <person name="Liu C."/>
            <person name="Sun Q."/>
        </authorList>
    </citation>
    <scope>NUCLEOTIDE SEQUENCE [LARGE SCALE GENOMIC DNA]</scope>
    <source>
        <strain evidence="2 3">NSJ-57</strain>
    </source>
</reference>
<protein>
    <submittedName>
        <fullName evidence="2">MetS family NSS transporter small subunit</fullName>
    </submittedName>
</protein>
<evidence type="ECO:0000313" key="2">
    <source>
        <dbReference type="EMBL" id="QNM14700.1"/>
    </source>
</evidence>
<keyword evidence="1" id="KW-0812">Transmembrane</keyword>
<organism evidence="2 3">
    <name type="scientific">Fusobacterium hominis</name>
    <dbReference type="NCBI Taxonomy" id="2764326"/>
    <lineage>
        <taxon>Bacteria</taxon>
        <taxon>Fusobacteriati</taxon>
        <taxon>Fusobacteriota</taxon>
        <taxon>Fusobacteriia</taxon>
        <taxon>Fusobacteriales</taxon>
        <taxon>Fusobacteriaceae</taxon>
        <taxon>Fusobacterium</taxon>
    </lineage>
</organism>
<proteinExistence type="predicted"/>